<dbReference type="RefSeq" id="WP_120102243.1">
    <property type="nucleotide sequence ID" value="NZ_QKNY01000007.1"/>
</dbReference>
<dbReference type="AlphaFoldDB" id="A0A3A6PVK3"/>
<evidence type="ECO:0000313" key="1">
    <source>
        <dbReference type="EMBL" id="RJX43659.1"/>
    </source>
</evidence>
<reference evidence="1 2" key="1">
    <citation type="submission" date="2018-06" db="EMBL/GenBank/DDBJ databases">
        <title>Halonotius sp. F13-13 a new haloarchaeeon isolated from a solar saltern from Isla Cristina, Huelva, Spain.</title>
        <authorList>
            <person name="Duran-Viseras A."/>
            <person name="Sanchez-Porro C."/>
            <person name="Ventosa A."/>
        </authorList>
    </citation>
    <scope>NUCLEOTIDE SEQUENCE [LARGE SCALE GENOMIC DNA]</scope>
    <source>
        <strain evidence="1 2">F13-13</strain>
    </source>
</reference>
<keyword evidence="2" id="KW-1185">Reference proteome</keyword>
<dbReference type="EMBL" id="QKNY01000007">
    <property type="protein sequence ID" value="RJX43659.1"/>
    <property type="molecule type" value="Genomic_DNA"/>
</dbReference>
<sequence length="162" mass="18608">MDIDEYRDHVEAQVVDHEYDPLPPEEANPFDPVWYKEDEDPTIGRTKVYVTINEDLELDPETVETTTESFRTLVGSASPPTDGSFQNLFGYIVYPRASPDAELIEFATEEFTVANRRTNVFPLLYDLDSETLHTHTVPRLKGRGFYEKQKFDAEELLTPSSE</sequence>
<evidence type="ECO:0000313" key="2">
    <source>
        <dbReference type="Proteomes" id="UP000276588"/>
    </source>
</evidence>
<name>A0A3A6PVK3_9EURY</name>
<accession>A0A3A6PVK3</accession>
<gene>
    <name evidence="1" type="ORF">DM826_05250</name>
</gene>
<dbReference type="OrthoDB" id="334124at2157"/>
<proteinExistence type="predicted"/>
<organism evidence="1 2">
    <name type="scientific">Halonotius aquaticus</name>
    <dbReference type="NCBI Taxonomy" id="2216978"/>
    <lineage>
        <taxon>Archaea</taxon>
        <taxon>Methanobacteriati</taxon>
        <taxon>Methanobacteriota</taxon>
        <taxon>Stenosarchaea group</taxon>
        <taxon>Halobacteria</taxon>
        <taxon>Halobacteriales</taxon>
        <taxon>Haloferacaceae</taxon>
        <taxon>Halonotius</taxon>
    </lineage>
</organism>
<comment type="caution">
    <text evidence="1">The sequence shown here is derived from an EMBL/GenBank/DDBJ whole genome shotgun (WGS) entry which is preliminary data.</text>
</comment>
<dbReference type="Proteomes" id="UP000276588">
    <property type="component" value="Unassembled WGS sequence"/>
</dbReference>
<protein>
    <submittedName>
        <fullName evidence="1">Uncharacterized protein</fullName>
    </submittedName>
</protein>